<dbReference type="InterPro" id="IPR013785">
    <property type="entry name" value="Aldolase_TIM"/>
</dbReference>
<comment type="PTM">
    <text evidence="9">Transiently phosphorylated on a His residue during the reaction cycle. Phosphorylation strongly increases the affinity for substrates and increases the rate of nicotinate D-ribonucleotide production. Dephosphorylation regenerates the low-affinity form of the enzyme, leading to product release.</text>
</comment>
<sequence length="494" mass="53443">MAFLGQLYGRAPALLTDLYQLTMAYAHWHNGGHEREAVFHLFFRDAPFDNGFAIACGVETVLDYVERMRFEAADIDYLATLEDTAGNPLFARGFLDYLADLRFSVDIDAVPEGTAVFAHQPMLRVRGPILQAQLLETVLLNLMNFPTLVATKAARIAHAAGDDPVLDFGLRKAQGIDGGVSASRAAYIGGCAGTSNVLAGQLFGIPVSGTHAHGWVMAFDDEIDAFDAYADALPDNCIFLVDTYDTVQGVENAIRAGRRLRAAGHEMAGIRLDSGDLAELSRTARRMLDAAGFESTRIAASSSLDERVIADLRARGAPIVLWGVGTQLTTAQPDAALDGVYKLAAIRNDDGRWSYRMKLSDTPGKLTRPGVHQVRRFLDEEGAPVADLLFDEAAPETAWAGDTADGARAFDPDAPHRDLLQPALEGGARVAEAPVLAAVRGHARGEFAAFRARPDYPVLVDRYLDESTNALHAWLRERIERGAAAAPESEAREV</sequence>
<comment type="function">
    <text evidence="9">Catalyzes the first step in the biosynthesis of NAD from nicotinic acid, the ATP-dependent synthesis of beta-nicotinate D-ribonucleotide from nicotinate and 5-phospho-D-ribose 1-phosphate.</text>
</comment>
<dbReference type="GO" id="GO:0005829">
    <property type="term" value="C:cytosol"/>
    <property type="evidence" value="ECO:0007669"/>
    <property type="project" value="TreeGrafter"/>
</dbReference>
<comment type="similarity">
    <text evidence="2 9">Belongs to the NAPRTase family.</text>
</comment>
<dbReference type="Gene3D" id="3.20.140.10">
    <property type="entry name" value="nicotinate phosphoribosyltransferase"/>
    <property type="match status" value="1"/>
</dbReference>
<reference evidence="12 13" key="1">
    <citation type="submission" date="2013-10" db="EMBL/GenBank/DDBJ databases">
        <title>Salinisphaera orenii MK-B5 Genome Sequencing.</title>
        <authorList>
            <person name="Lai Q."/>
            <person name="Li C."/>
            <person name="Shao Z."/>
        </authorList>
    </citation>
    <scope>NUCLEOTIDE SEQUENCE [LARGE SCALE GENOMIC DNA]</scope>
    <source>
        <strain evidence="12 13">MK-B5</strain>
    </source>
</reference>
<evidence type="ECO:0000256" key="9">
    <source>
        <dbReference type="RuleBase" id="RU365100"/>
    </source>
</evidence>
<dbReference type="GO" id="GO:0047280">
    <property type="term" value="F:nicotinamide phosphoribosyltransferase activity"/>
    <property type="evidence" value="ECO:0007669"/>
    <property type="project" value="UniProtKB-ARBA"/>
</dbReference>
<dbReference type="EC" id="6.3.4.21" evidence="3 9"/>
<evidence type="ECO:0000256" key="5">
    <source>
        <dbReference type="ARBA" id="ARBA00022598"/>
    </source>
</evidence>
<dbReference type="InterPro" id="IPR041525">
    <property type="entry name" value="N/Namide_PRibTrfase"/>
</dbReference>
<feature type="domain" description="Nicotinate/nicotinamide phosphoribosyltransferase" evidence="10">
    <location>
        <begin position="185"/>
        <end position="345"/>
    </location>
</feature>
<comment type="catalytic activity">
    <reaction evidence="8 9">
        <text>5-phospho-alpha-D-ribose 1-diphosphate + nicotinate + ATP + H2O = nicotinate beta-D-ribonucleotide + ADP + phosphate + diphosphate</text>
        <dbReference type="Rhea" id="RHEA:36163"/>
        <dbReference type="ChEBI" id="CHEBI:15377"/>
        <dbReference type="ChEBI" id="CHEBI:30616"/>
        <dbReference type="ChEBI" id="CHEBI:32544"/>
        <dbReference type="ChEBI" id="CHEBI:33019"/>
        <dbReference type="ChEBI" id="CHEBI:43474"/>
        <dbReference type="ChEBI" id="CHEBI:57502"/>
        <dbReference type="ChEBI" id="CHEBI:58017"/>
        <dbReference type="ChEBI" id="CHEBI:456216"/>
        <dbReference type="EC" id="6.3.4.21"/>
    </reaction>
</comment>
<keyword evidence="7 9" id="KW-0808">Transferase</keyword>
<dbReference type="SUPFAM" id="SSF54675">
    <property type="entry name" value="Nicotinate/Quinolinate PRTase N-terminal domain-like"/>
    <property type="match status" value="1"/>
</dbReference>
<evidence type="ECO:0000256" key="4">
    <source>
        <dbReference type="ARBA" id="ARBA00022553"/>
    </source>
</evidence>
<dbReference type="PANTHER" id="PTHR11098">
    <property type="entry name" value="NICOTINATE PHOSPHORIBOSYLTRANSFERASE"/>
    <property type="match status" value="1"/>
</dbReference>
<name>A0A423PH68_9GAMM</name>
<dbReference type="PANTHER" id="PTHR11098:SF1">
    <property type="entry name" value="NICOTINATE PHOSPHORIBOSYLTRANSFERASE"/>
    <property type="match status" value="1"/>
</dbReference>
<dbReference type="FunFam" id="3.20.20.70:FF:000076">
    <property type="entry name" value="Nicotinate phosphoribosyltransferase"/>
    <property type="match status" value="1"/>
</dbReference>
<evidence type="ECO:0000256" key="7">
    <source>
        <dbReference type="ARBA" id="ARBA00022679"/>
    </source>
</evidence>
<dbReference type="GO" id="GO:0004516">
    <property type="term" value="F:nicotinate phosphoribosyltransferase activity"/>
    <property type="evidence" value="ECO:0007669"/>
    <property type="project" value="UniProtKB-UniRule"/>
</dbReference>
<evidence type="ECO:0000256" key="6">
    <source>
        <dbReference type="ARBA" id="ARBA00022642"/>
    </source>
</evidence>
<accession>A0A423PH68</accession>
<evidence type="ECO:0000256" key="3">
    <source>
        <dbReference type="ARBA" id="ARBA00013236"/>
    </source>
</evidence>
<dbReference type="InterPro" id="IPR040727">
    <property type="entry name" value="NAPRTase_N"/>
</dbReference>
<keyword evidence="13" id="KW-1185">Reference proteome</keyword>
<evidence type="ECO:0000256" key="1">
    <source>
        <dbReference type="ARBA" id="ARBA00004952"/>
    </source>
</evidence>
<organism evidence="12 13">
    <name type="scientific">Salinisphaera orenii MK-B5</name>
    <dbReference type="NCBI Taxonomy" id="856730"/>
    <lineage>
        <taxon>Bacteria</taxon>
        <taxon>Pseudomonadati</taxon>
        <taxon>Pseudomonadota</taxon>
        <taxon>Gammaproteobacteria</taxon>
        <taxon>Salinisphaerales</taxon>
        <taxon>Salinisphaeraceae</taxon>
        <taxon>Salinisphaera</taxon>
    </lineage>
</organism>
<dbReference type="InterPro" id="IPR007229">
    <property type="entry name" value="Nic_PRibTrfase-Fam"/>
</dbReference>
<dbReference type="NCBIfam" id="NF009131">
    <property type="entry name" value="PRK12484.1"/>
    <property type="match status" value="1"/>
</dbReference>
<feature type="domain" description="Nicotinate phosphoribosyltransferase N-terminal" evidence="11">
    <location>
        <begin position="14"/>
        <end position="144"/>
    </location>
</feature>
<dbReference type="Pfam" id="PF04095">
    <property type="entry name" value="NAPRTase"/>
    <property type="match status" value="1"/>
</dbReference>
<dbReference type="InterPro" id="IPR006405">
    <property type="entry name" value="Nic_PRibTrfase_pncB"/>
</dbReference>
<gene>
    <name evidence="12" type="ORF">SAOR_13185</name>
</gene>
<keyword evidence="4" id="KW-0597">Phosphoprotein</keyword>
<evidence type="ECO:0000259" key="10">
    <source>
        <dbReference type="Pfam" id="PF04095"/>
    </source>
</evidence>
<evidence type="ECO:0000259" key="11">
    <source>
        <dbReference type="Pfam" id="PF17767"/>
    </source>
</evidence>
<evidence type="ECO:0000256" key="8">
    <source>
        <dbReference type="ARBA" id="ARBA00048668"/>
    </source>
</evidence>
<dbReference type="InterPro" id="IPR036068">
    <property type="entry name" value="Nicotinate_pribotase-like_C"/>
</dbReference>
<evidence type="ECO:0000313" key="13">
    <source>
        <dbReference type="Proteomes" id="UP000283993"/>
    </source>
</evidence>
<dbReference type="PIRSF" id="PIRSF000484">
    <property type="entry name" value="NAPRT"/>
    <property type="match status" value="1"/>
</dbReference>
<proteinExistence type="inferred from homology"/>
<dbReference type="CDD" id="cd01570">
    <property type="entry name" value="NAPRTase_A"/>
    <property type="match status" value="1"/>
</dbReference>
<dbReference type="SUPFAM" id="SSF51690">
    <property type="entry name" value="Nicotinate/Quinolinate PRTase C-terminal domain-like"/>
    <property type="match status" value="1"/>
</dbReference>
<keyword evidence="5 9" id="KW-0436">Ligase</keyword>
<dbReference type="NCBIfam" id="TIGR01513">
    <property type="entry name" value="NAPRTase_put"/>
    <property type="match status" value="1"/>
</dbReference>
<dbReference type="AlphaFoldDB" id="A0A423PH68"/>
<keyword evidence="12" id="KW-0328">Glycosyltransferase</keyword>
<comment type="caution">
    <text evidence="12">The sequence shown here is derived from an EMBL/GenBank/DDBJ whole genome shotgun (WGS) entry which is preliminary data.</text>
</comment>
<dbReference type="UniPathway" id="UPA00253">
    <property type="reaction ID" value="UER00457"/>
</dbReference>
<evidence type="ECO:0000313" key="12">
    <source>
        <dbReference type="EMBL" id="ROO24937.1"/>
    </source>
</evidence>
<dbReference type="Gene3D" id="3.20.20.70">
    <property type="entry name" value="Aldolase class I"/>
    <property type="match status" value="1"/>
</dbReference>
<dbReference type="NCBIfam" id="NF006695">
    <property type="entry name" value="PRK09243.1-2"/>
    <property type="match status" value="1"/>
</dbReference>
<comment type="pathway">
    <text evidence="1 9">Cofactor biosynthesis; NAD(+) biosynthesis; nicotinate D-ribonucleotide from nicotinate: step 1/1.</text>
</comment>
<dbReference type="EMBL" id="AYKH01000040">
    <property type="protein sequence ID" value="ROO24937.1"/>
    <property type="molecule type" value="Genomic_DNA"/>
</dbReference>
<dbReference type="GO" id="GO:0034355">
    <property type="term" value="P:NAD+ biosynthetic process via the salvage pathway"/>
    <property type="evidence" value="ECO:0007669"/>
    <property type="project" value="UniProtKB-ARBA"/>
</dbReference>
<dbReference type="Pfam" id="PF17767">
    <property type="entry name" value="NAPRTase_N"/>
    <property type="match status" value="1"/>
</dbReference>
<evidence type="ECO:0000256" key="2">
    <source>
        <dbReference type="ARBA" id="ARBA00010897"/>
    </source>
</evidence>
<dbReference type="Proteomes" id="UP000283993">
    <property type="component" value="Unassembled WGS sequence"/>
</dbReference>
<protein>
    <recommendedName>
        <fullName evidence="3 9">Nicotinate phosphoribosyltransferase</fullName>
        <ecNumber evidence="3 9">6.3.4.21</ecNumber>
    </recommendedName>
</protein>
<keyword evidence="6 9" id="KW-0662">Pyridine nucleotide biosynthesis</keyword>